<dbReference type="PROSITE" id="PS00194">
    <property type="entry name" value="THIOREDOXIN_1"/>
    <property type="match status" value="1"/>
</dbReference>
<accession>A0A6P2CXG4</accession>
<dbReference type="EMBL" id="LR593886">
    <property type="protein sequence ID" value="VTR93818.1"/>
    <property type="molecule type" value="Genomic_DNA"/>
</dbReference>
<name>A0A6P2CXG4_9BACT</name>
<dbReference type="GO" id="GO:0017004">
    <property type="term" value="P:cytochrome complex assembly"/>
    <property type="evidence" value="ECO:0007669"/>
    <property type="project" value="UniProtKB-KW"/>
</dbReference>
<dbReference type="PANTHER" id="PTHR42852:SF6">
    <property type="entry name" value="THIOL:DISULFIDE INTERCHANGE PROTEIN DSBE"/>
    <property type="match status" value="1"/>
</dbReference>
<evidence type="ECO:0000313" key="8">
    <source>
        <dbReference type="Proteomes" id="UP000464178"/>
    </source>
</evidence>
<evidence type="ECO:0000256" key="2">
    <source>
        <dbReference type="ARBA" id="ARBA00022748"/>
    </source>
</evidence>
<dbReference type="Proteomes" id="UP000464178">
    <property type="component" value="Chromosome"/>
</dbReference>
<evidence type="ECO:0000256" key="1">
    <source>
        <dbReference type="ARBA" id="ARBA00004196"/>
    </source>
</evidence>
<evidence type="ECO:0000256" key="3">
    <source>
        <dbReference type="ARBA" id="ARBA00023157"/>
    </source>
</evidence>
<feature type="signal peptide" evidence="5">
    <location>
        <begin position="1"/>
        <end position="19"/>
    </location>
</feature>
<dbReference type="InterPro" id="IPR013766">
    <property type="entry name" value="Thioredoxin_domain"/>
</dbReference>
<dbReference type="GO" id="GO:0030313">
    <property type="term" value="C:cell envelope"/>
    <property type="evidence" value="ECO:0007669"/>
    <property type="project" value="UniProtKB-SubCell"/>
</dbReference>
<keyword evidence="2" id="KW-0201">Cytochrome c-type biogenesis</keyword>
<dbReference type="Pfam" id="PF08534">
    <property type="entry name" value="Redoxin"/>
    <property type="match status" value="1"/>
</dbReference>
<dbReference type="InterPro" id="IPR017937">
    <property type="entry name" value="Thioredoxin_CS"/>
</dbReference>
<dbReference type="Gene3D" id="3.40.30.10">
    <property type="entry name" value="Glutaredoxin"/>
    <property type="match status" value="1"/>
</dbReference>
<comment type="subcellular location">
    <subcellularLocation>
        <location evidence="1">Cell envelope</location>
    </subcellularLocation>
</comment>
<sequence>MRTLLLALMLGALGARLPAADEPKPAKDQPTLKVGDAPPPLKVTKWLAGSEVKAFESGKVYVVEFWATWCGPCVVMMPHLGDIQEELAGKVTVIGFTAKDASNTPERVDEFVKKRGAKLGYTIAYADDRETYDSYMKASGHGGIPCSFVIGKDGKIAYIGHPLFLDEVLPKVLAGTWDAAKGAAELEAADKLWDKTFEVMSKPNGDPAAQLAEWEQFSAKWPRLAADPYMTSARLKLLVAAKRFGDAQKLAEEMATKASKRNDIAALGAVADAVTVDAAAGQAALVAVGVKAAESALTIDGETATALIRVIKTHAAAGNTAKVKEFGAKAVTAAEKEVKDDKDAIGTLRVAAAHFAAGDKAKARAAAEKAINMVDAQNAGMKKYVEDQAKKYTGEPKSK</sequence>
<keyword evidence="4" id="KW-0676">Redox-active center</keyword>
<reference evidence="7 8" key="1">
    <citation type="submission" date="2019-05" db="EMBL/GenBank/DDBJ databases">
        <authorList>
            <consortium name="Science for Life Laboratories"/>
        </authorList>
    </citation>
    <scope>NUCLEOTIDE SEQUENCE [LARGE SCALE GENOMIC DNA]</scope>
    <source>
        <strain evidence="7">Soil9</strain>
    </source>
</reference>
<dbReference type="CDD" id="cd02966">
    <property type="entry name" value="TlpA_like_family"/>
    <property type="match status" value="1"/>
</dbReference>
<dbReference type="InterPro" id="IPR036249">
    <property type="entry name" value="Thioredoxin-like_sf"/>
</dbReference>
<dbReference type="AlphaFoldDB" id="A0A6P2CXG4"/>
<feature type="chain" id="PRO_5027034053" description="Thioredoxin domain-containing protein" evidence="5">
    <location>
        <begin position="20"/>
        <end position="399"/>
    </location>
</feature>
<dbReference type="SUPFAM" id="SSF52833">
    <property type="entry name" value="Thioredoxin-like"/>
    <property type="match status" value="1"/>
</dbReference>
<gene>
    <name evidence="7" type="ORF">SOIL9_38960</name>
</gene>
<dbReference type="GO" id="GO:0016491">
    <property type="term" value="F:oxidoreductase activity"/>
    <property type="evidence" value="ECO:0007669"/>
    <property type="project" value="InterPro"/>
</dbReference>
<evidence type="ECO:0000259" key="6">
    <source>
        <dbReference type="PROSITE" id="PS51352"/>
    </source>
</evidence>
<dbReference type="InterPro" id="IPR050553">
    <property type="entry name" value="Thioredoxin_ResA/DsbE_sf"/>
</dbReference>
<keyword evidence="3" id="KW-1015">Disulfide bond</keyword>
<proteinExistence type="predicted"/>
<dbReference type="PANTHER" id="PTHR42852">
    <property type="entry name" value="THIOL:DISULFIDE INTERCHANGE PROTEIN DSBE"/>
    <property type="match status" value="1"/>
</dbReference>
<keyword evidence="8" id="KW-1185">Reference proteome</keyword>
<dbReference type="InterPro" id="IPR013740">
    <property type="entry name" value="Redoxin"/>
</dbReference>
<organism evidence="7 8">
    <name type="scientific">Gemmata massiliana</name>
    <dbReference type="NCBI Taxonomy" id="1210884"/>
    <lineage>
        <taxon>Bacteria</taxon>
        <taxon>Pseudomonadati</taxon>
        <taxon>Planctomycetota</taxon>
        <taxon>Planctomycetia</taxon>
        <taxon>Gemmatales</taxon>
        <taxon>Gemmataceae</taxon>
        <taxon>Gemmata</taxon>
    </lineage>
</organism>
<keyword evidence="5" id="KW-0732">Signal</keyword>
<evidence type="ECO:0000313" key="7">
    <source>
        <dbReference type="EMBL" id="VTR93818.1"/>
    </source>
</evidence>
<dbReference type="RefSeq" id="WP_162668482.1">
    <property type="nucleotide sequence ID" value="NZ_LR593886.1"/>
</dbReference>
<protein>
    <recommendedName>
        <fullName evidence="6">Thioredoxin domain-containing protein</fullName>
    </recommendedName>
</protein>
<evidence type="ECO:0000256" key="5">
    <source>
        <dbReference type="SAM" id="SignalP"/>
    </source>
</evidence>
<evidence type="ECO:0000256" key="4">
    <source>
        <dbReference type="ARBA" id="ARBA00023284"/>
    </source>
</evidence>
<dbReference type="PROSITE" id="PS51352">
    <property type="entry name" value="THIOREDOXIN_2"/>
    <property type="match status" value="1"/>
</dbReference>
<dbReference type="KEGG" id="gms:SOIL9_38960"/>
<feature type="domain" description="Thioredoxin" evidence="6">
    <location>
        <begin position="32"/>
        <end position="182"/>
    </location>
</feature>